<evidence type="ECO:0000256" key="5">
    <source>
        <dbReference type="ARBA" id="ARBA00023152"/>
    </source>
</evidence>
<feature type="active site" description="Electrophile" evidence="7">
    <location>
        <position position="95"/>
    </location>
</feature>
<dbReference type="EC" id="5.3.1.1" evidence="7 8"/>
<evidence type="ECO:0000256" key="4">
    <source>
        <dbReference type="ARBA" id="ARBA00022490"/>
    </source>
</evidence>
<name>A0ABW2QL75_9BURK</name>
<keyword evidence="4 7" id="KW-0963">Cytoplasm</keyword>
<comment type="caution">
    <text evidence="9">The sequence shown here is derived from an EMBL/GenBank/DDBJ whole genome shotgun (WGS) entry which is preliminary data.</text>
</comment>
<accession>A0ABW2QL75</accession>
<gene>
    <name evidence="7 9" type="primary">tpiA</name>
    <name evidence="9" type="ORF">ACFQPB_05000</name>
</gene>
<dbReference type="InterPro" id="IPR020861">
    <property type="entry name" value="Triosephosphate_isomerase_AS"/>
</dbReference>
<evidence type="ECO:0000256" key="7">
    <source>
        <dbReference type="HAMAP-Rule" id="MF_00147"/>
    </source>
</evidence>
<dbReference type="PROSITE" id="PS00171">
    <property type="entry name" value="TIM_1"/>
    <property type="match status" value="1"/>
</dbReference>
<dbReference type="SUPFAM" id="SSF51351">
    <property type="entry name" value="Triosephosphate isomerase (TIM)"/>
    <property type="match status" value="1"/>
</dbReference>
<feature type="active site" description="Proton acceptor" evidence="7">
    <location>
        <position position="166"/>
    </location>
</feature>
<evidence type="ECO:0000313" key="9">
    <source>
        <dbReference type="EMBL" id="MFC7408210.1"/>
    </source>
</evidence>
<evidence type="ECO:0000256" key="6">
    <source>
        <dbReference type="ARBA" id="ARBA00023235"/>
    </source>
</evidence>
<sequence>MKKLIVGNWKMNGSLASNEALLQGFQQGLEAQDQSVLVALCASAPYLPQLQQLLGKGPIAWGAQDVSAHESGAYTGEVSAAMLRDFACRYAIVGHSERRQYHGETDEVVAAKAQRALAAGITPIVCVGETLAERDAGQTEAVVKRQLAAVIHTVGHCSSEMVVAYEPVWAIGTGRTATPEQAQVVHHVLRAQVAAATVNADKRVHILYGGSMNAANAASLLAMPDIDGGLIGGASLKVPDFLQIIRAARS</sequence>
<evidence type="ECO:0000256" key="2">
    <source>
        <dbReference type="ARBA" id="ARBA00007422"/>
    </source>
</evidence>
<comment type="subunit">
    <text evidence="7 8">Homodimer.</text>
</comment>
<dbReference type="HAMAP" id="MF_00147_B">
    <property type="entry name" value="TIM_B"/>
    <property type="match status" value="1"/>
</dbReference>
<organism evidence="9 10">
    <name type="scientific">Hydrogenophaga atypica</name>
    <dbReference type="NCBI Taxonomy" id="249409"/>
    <lineage>
        <taxon>Bacteria</taxon>
        <taxon>Pseudomonadati</taxon>
        <taxon>Pseudomonadota</taxon>
        <taxon>Betaproteobacteria</taxon>
        <taxon>Burkholderiales</taxon>
        <taxon>Comamonadaceae</taxon>
        <taxon>Hydrogenophaga</taxon>
    </lineage>
</organism>
<comment type="pathway">
    <text evidence="7 8">Carbohydrate biosynthesis; gluconeogenesis.</text>
</comment>
<evidence type="ECO:0000256" key="3">
    <source>
        <dbReference type="ARBA" id="ARBA00022432"/>
    </source>
</evidence>
<keyword evidence="3 7" id="KW-0312">Gluconeogenesis</keyword>
<reference evidence="10" key="1">
    <citation type="journal article" date="2019" name="Int. J. Syst. Evol. Microbiol.">
        <title>The Global Catalogue of Microorganisms (GCM) 10K type strain sequencing project: providing services to taxonomists for standard genome sequencing and annotation.</title>
        <authorList>
            <consortium name="The Broad Institute Genomics Platform"/>
            <consortium name="The Broad Institute Genome Sequencing Center for Infectious Disease"/>
            <person name="Wu L."/>
            <person name="Ma J."/>
        </authorList>
    </citation>
    <scope>NUCLEOTIDE SEQUENCE [LARGE SCALE GENOMIC DNA]</scope>
    <source>
        <strain evidence="10">CGMCC 1.12371</strain>
    </source>
</reference>
<comment type="pathway">
    <text evidence="1">Carbohydrate metabolism; erythritol degradation.</text>
</comment>
<dbReference type="EMBL" id="JBHTCA010000003">
    <property type="protein sequence ID" value="MFC7408210.1"/>
    <property type="molecule type" value="Genomic_DNA"/>
</dbReference>
<keyword evidence="10" id="KW-1185">Reference proteome</keyword>
<dbReference type="PANTHER" id="PTHR21139">
    <property type="entry name" value="TRIOSEPHOSPHATE ISOMERASE"/>
    <property type="match status" value="1"/>
</dbReference>
<dbReference type="InterPro" id="IPR022896">
    <property type="entry name" value="TrioseP_Isoase_bac/euk"/>
</dbReference>
<dbReference type="InterPro" id="IPR013785">
    <property type="entry name" value="Aldolase_TIM"/>
</dbReference>
<keyword evidence="5 7" id="KW-0324">Glycolysis</keyword>
<evidence type="ECO:0000313" key="10">
    <source>
        <dbReference type="Proteomes" id="UP001596501"/>
    </source>
</evidence>
<comment type="subcellular location">
    <subcellularLocation>
        <location evidence="7 8">Cytoplasm</location>
    </subcellularLocation>
</comment>
<evidence type="ECO:0000256" key="1">
    <source>
        <dbReference type="ARBA" id="ARBA00004939"/>
    </source>
</evidence>
<feature type="binding site" evidence="7">
    <location>
        <begin position="232"/>
        <end position="233"/>
    </location>
    <ligand>
        <name>substrate</name>
    </ligand>
</feature>
<dbReference type="Proteomes" id="UP001596501">
    <property type="component" value="Unassembled WGS sequence"/>
</dbReference>
<dbReference type="Gene3D" id="3.20.20.70">
    <property type="entry name" value="Aldolase class I"/>
    <property type="match status" value="1"/>
</dbReference>
<proteinExistence type="inferred from homology"/>
<dbReference type="InterPro" id="IPR035990">
    <property type="entry name" value="TIM_sf"/>
</dbReference>
<dbReference type="InterPro" id="IPR000652">
    <property type="entry name" value="Triosephosphate_isomerase"/>
</dbReference>
<dbReference type="RefSeq" id="WP_382220276.1">
    <property type="nucleotide sequence ID" value="NZ_JBHTCA010000003.1"/>
</dbReference>
<feature type="binding site" evidence="7">
    <location>
        <position position="211"/>
    </location>
    <ligand>
        <name>substrate</name>
    </ligand>
</feature>
<dbReference type="CDD" id="cd00311">
    <property type="entry name" value="TIM"/>
    <property type="match status" value="1"/>
</dbReference>
<feature type="binding site" evidence="7">
    <location>
        <begin position="8"/>
        <end position="10"/>
    </location>
    <ligand>
        <name>substrate</name>
    </ligand>
</feature>
<comment type="catalytic activity">
    <reaction evidence="7 8">
        <text>D-glyceraldehyde 3-phosphate = dihydroxyacetone phosphate</text>
        <dbReference type="Rhea" id="RHEA:18585"/>
        <dbReference type="ChEBI" id="CHEBI:57642"/>
        <dbReference type="ChEBI" id="CHEBI:59776"/>
        <dbReference type="EC" id="5.3.1.1"/>
    </reaction>
</comment>
<comment type="similarity">
    <text evidence="2 7 8">Belongs to the triosephosphate isomerase family.</text>
</comment>
<comment type="function">
    <text evidence="7">Involved in the gluconeogenesis. Catalyzes stereospecifically the conversion of dihydroxyacetone phosphate (DHAP) to D-glyceraldehyde-3-phosphate (G3P).</text>
</comment>
<dbReference type="Pfam" id="PF00121">
    <property type="entry name" value="TIM"/>
    <property type="match status" value="1"/>
</dbReference>
<dbReference type="NCBIfam" id="TIGR00419">
    <property type="entry name" value="tim"/>
    <property type="match status" value="1"/>
</dbReference>
<dbReference type="GO" id="GO:0004807">
    <property type="term" value="F:triose-phosphate isomerase activity"/>
    <property type="evidence" value="ECO:0007669"/>
    <property type="project" value="UniProtKB-EC"/>
</dbReference>
<evidence type="ECO:0000256" key="8">
    <source>
        <dbReference type="RuleBase" id="RU363013"/>
    </source>
</evidence>
<feature type="binding site" evidence="7">
    <location>
        <position position="172"/>
    </location>
    <ligand>
        <name>substrate</name>
    </ligand>
</feature>
<comment type="pathway">
    <text evidence="7 8">Carbohydrate degradation; glycolysis; D-glyceraldehyde 3-phosphate from glycerone phosphate: step 1/1.</text>
</comment>
<dbReference type="PROSITE" id="PS51440">
    <property type="entry name" value="TIM_2"/>
    <property type="match status" value="1"/>
</dbReference>
<protein>
    <recommendedName>
        <fullName evidence="7 8">Triosephosphate isomerase</fullName>
        <shortName evidence="7">TIM</shortName>
        <shortName evidence="7">TPI</shortName>
        <ecNumber evidence="7 8">5.3.1.1</ecNumber>
    </recommendedName>
    <alternativeName>
        <fullName evidence="7">Triose-phosphate isomerase</fullName>
    </alternativeName>
</protein>
<keyword evidence="6 7" id="KW-0413">Isomerase</keyword>
<dbReference type="PANTHER" id="PTHR21139:SF42">
    <property type="entry name" value="TRIOSEPHOSPHATE ISOMERASE"/>
    <property type="match status" value="1"/>
</dbReference>